<feature type="compositionally biased region" description="Basic and acidic residues" evidence="14">
    <location>
        <begin position="266"/>
        <end position="303"/>
    </location>
</feature>
<comment type="cofactor">
    <cofactor evidence="1">
        <name>Mg(2+)</name>
        <dbReference type="ChEBI" id="CHEBI:18420"/>
    </cofactor>
</comment>
<comment type="caution">
    <text evidence="16">The sequence shown here is derived from an EMBL/GenBank/DDBJ whole genome shotgun (WGS) entry which is preliminary data.</text>
</comment>
<keyword evidence="4" id="KW-0540">Nuclease</keyword>
<sequence>MTEVIVLSSSPPKSPQASKAALRSIGTGTWLDDEIDFEIDSFELAGSIGFRVDRPSKRKRTTPGASSHLNSKRANVTYVRSSSVPLEILSSDGPQAVLSFDTSVAPVSHSSEPKKNSDFFDELTFSSSAPEPLPTAKKKDAGVFWELLSDVLEDDPLGDRPLVLPQSTEEGYDHRTSKLLATLNPESTDERRLTSKPLEAPKAKSTHLSKEVGGPRIFDDIEFSSSPVLVKSTKPPEISQVEKAVNAADRAGEKAAARDERRALKEAEKAKKKLEREQKAREKQKAADLAEANKSRTNKKDATPEMILDMSSFLKDTSVGNQIEERMKNVQVDVNYVDEQFILVEEGEKVRHGSIVTWRRKVKSMYNDEDDLWEPTSGCRIVNEKHVLIHLAAADFIGIAATSQSGSATCVVQDEPQLKANLDAHVSSIRRRFGDCVPIYLIEGLRSWLRKNENAKNRAYTAAVRAQMLEADGGDSANIDPPPSQARSRKRRKAPTESLDLSVVTSDIVDDLLLHLQLAHQPILIQHTSTPADSAFQICALTQHLSTRPYRLAQLEYNLKSASFCMDSGQVRTGDDPKDTYVKMLQEVQRVTPSMAYGIVEEYRSIRKLVKGFDKHGNLMLEDVRKTVNKDGGWSDKRLGPQISKRLYKVFMGRDPSSTDDADGDIRIVDAQNIGYLYEIA</sequence>
<dbReference type="Gene3D" id="1.10.150.670">
    <property type="entry name" value="Crossover junction endonuclease EME1, DNA-binding domain"/>
    <property type="match status" value="1"/>
</dbReference>
<evidence type="ECO:0000256" key="6">
    <source>
        <dbReference type="ARBA" id="ARBA00022759"/>
    </source>
</evidence>
<evidence type="ECO:0000256" key="8">
    <source>
        <dbReference type="ARBA" id="ARBA00022801"/>
    </source>
</evidence>
<evidence type="ECO:0000313" key="17">
    <source>
        <dbReference type="Proteomes" id="UP000077002"/>
    </source>
</evidence>
<evidence type="ECO:0000256" key="14">
    <source>
        <dbReference type="SAM" id="MobiDB-lite"/>
    </source>
</evidence>
<evidence type="ECO:0000313" key="16">
    <source>
        <dbReference type="EMBL" id="OAG41488.1"/>
    </source>
</evidence>
<dbReference type="PANTHER" id="PTHR21077">
    <property type="entry name" value="EME1 PROTEIN"/>
    <property type="match status" value="1"/>
</dbReference>
<keyword evidence="17" id="KW-1185">Reference proteome</keyword>
<dbReference type="GO" id="GO:0006302">
    <property type="term" value="P:double-strand break repair"/>
    <property type="evidence" value="ECO:0007669"/>
    <property type="project" value="TreeGrafter"/>
</dbReference>
<dbReference type="GO" id="GO:0005634">
    <property type="term" value="C:nucleus"/>
    <property type="evidence" value="ECO:0007669"/>
    <property type="project" value="UniProtKB-SubCell"/>
</dbReference>
<dbReference type="GO" id="GO:0008821">
    <property type="term" value="F:crossover junction DNA endonuclease activity"/>
    <property type="evidence" value="ECO:0007669"/>
    <property type="project" value="TreeGrafter"/>
</dbReference>
<dbReference type="InterPro" id="IPR033310">
    <property type="entry name" value="Mms4/EME1/EME2"/>
</dbReference>
<evidence type="ECO:0000256" key="3">
    <source>
        <dbReference type="ARBA" id="ARBA00005313"/>
    </source>
</evidence>
<dbReference type="Pfam" id="PF21292">
    <property type="entry name" value="EME1-MUS81_C"/>
    <property type="match status" value="1"/>
</dbReference>
<evidence type="ECO:0000256" key="1">
    <source>
        <dbReference type="ARBA" id="ARBA00001946"/>
    </source>
</evidence>
<evidence type="ECO:0000259" key="15">
    <source>
        <dbReference type="SMART" id="SM00891"/>
    </source>
</evidence>
<keyword evidence="13" id="KW-0469">Meiosis</keyword>
<keyword evidence="7" id="KW-0227">DNA damage</keyword>
<comment type="subcellular location">
    <subcellularLocation>
        <location evidence="2">Nucleus</location>
    </subcellularLocation>
</comment>
<dbReference type="PANTHER" id="PTHR21077:SF5">
    <property type="entry name" value="CROSSOVER JUNCTION ENDONUCLEASE MMS4"/>
    <property type="match status" value="1"/>
</dbReference>
<dbReference type="InterPro" id="IPR047521">
    <property type="entry name" value="XPF_nuclease_EME1_ascomycetes"/>
</dbReference>
<dbReference type="Gene3D" id="3.40.50.10130">
    <property type="match status" value="1"/>
</dbReference>
<evidence type="ECO:0000256" key="5">
    <source>
        <dbReference type="ARBA" id="ARBA00022723"/>
    </source>
</evidence>
<keyword evidence="5" id="KW-0479">Metal-binding</keyword>
<keyword evidence="10" id="KW-0233">DNA recombination</keyword>
<dbReference type="GO" id="GO:0031297">
    <property type="term" value="P:replication fork processing"/>
    <property type="evidence" value="ECO:0007669"/>
    <property type="project" value="TreeGrafter"/>
</dbReference>
<dbReference type="Proteomes" id="UP000077002">
    <property type="component" value="Unassembled WGS sequence"/>
</dbReference>
<dbReference type="GO" id="GO:0048476">
    <property type="term" value="C:Holliday junction resolvase complex"/>
    <property type="evidence" value="ECO:0007669"/>
    <property type="project" value="InterPro"/>
</dbReference>
<keyword evidence="12" id="KW-0539">Nucleus</keyword>
<organism evidence="16 17">
    <name type="scientific">Fonsecaea monophora</name>
    <dbReference type="NCBI Taxonomy" id="254056"/>
    <lineage>
        <taxon>Eukaryota</taxon>
        <taxon>Fungi</taxon>
        <taxon>Dikarya</taxon>
        <taxon>Ascomycota</taxon>
        <taxon>Pezizomycotina</taxon>
        <taxon>Eurotiomycetes</taxon>
        <taxon>Chaetothyriomycetidae</taxon>
        <taxon>Chaetothyriales</taxon>
        <taxon>Herpotrichiellaceae</taxon>
        <taxon>Fonsecaea</taxon>
    </lineage>
</organism>
<dbReference type="SMART" id="SM00891">
    <property type="entry name" value="ERCC4"/>
    <property type="match status" value="1"/>
</dbReference>
<accession>A0A177FBI6</accession>
<dbReference type="InterPro" id="IPR006166">
    <property type="entry name" value="ERCC4_domain"/>
</dbReference>
<dbReference type="GO" id="GO:0031573">
    <property type="term" value="P:mitotic intra-S DNA damage checkpoint signaling"/>
    <property type="evidence" value="ECO:0007669"/>
    <property type="project" value="TreeGrafter"/>
</dbReference>
<dbReference type="GO" id="GO:0046872">
    <property type="term" value="F:metal ion binding"/>
    <property type="evidence" value="ECO:0007669"/>
    <property type="project" value="UniProtKB-KW"/>
</dbReference>
<reference evidence="16 17" key="1">
    <citation type="submission" date="2016-03" db="EMBL/GenBank/DDBJ databases">
        <title>Draft genome sequence of the Fonsecaea monophora CBS 269.37.</title>
        <authorList>
            <person name="Bombassaro A."/>
            <person name="Vinicius W.A."/>
            <person name="De Hoog S."/>
            <person name="Sun J."/>
            <person name="Souza E.M."/>
            <person name="Raittz R.T."/>
            <person name="Costa F."/>
            <person name="Leao A.C."/>
            <person name="Tadra-Sfeir M.Z."/>
            <person name="Baura V."/>
            <person name="Balsanelli E."/>
            <person name="Pedrosa F.O."/>
            <person name="Moreno L.F."/>
            <person name="Steffens M.B."/>
            <person name="Xi L."/>
            <person name="Bocca A.L."/>
            <person name="Felipe M.S."/>
            <person name="Teixeira M."/>
            <person name="Telles Filho F.Q."/>
            <person name="Azevedo C.M."/>
            <person name="Gomes R."/>
            <person name="Vicente V.A."/>
        </authorList>
    </citation>
    <scope>NUCLEOTIDE SEQUENCE [LARGE SCALE GENOMIC DNA]</scope>
    <source>
        <strain evidence="16 17">CBS 269.37</strain>
    </source>
</reference>
<evidence type="ECO:0000256" key="12">
    <source>
        <dbReference type="ARBA" id="ARBA00023242"/>
    </source>
</evidence>
<dbReference type="GO" id="GO:0003677">
    <property type="term" value="F:DNA binding"/>
    <property type="evidence" value="ECO:0007669"/>
    <property type="project" value="InterPro"/>
</dbReference>
<dbReference type="InterPro" id="IPR042530">
    <property type="entry name" value="EME1/EME2_C"/>
</dbReference>
<dbReference type="GO" id="GO:0000712">
    <property type="term" value="P:resolution of meiotic recombination intermediates"/>
    <property type="evidence" value="ECO:0007669"/>
    <property type="project" value="TreeGrafter"/>
</dbReference>
<dbReference type="CDD" id="cd20085">
    <property type="entry name" value="XPF_nuclease_Mms4"/>
    <property type="match status" value="1"/>
</dbReference>
<evidence type="ECO:0000256" key="10">
    <source>
        <dbReference type="ARBA" id="ARBA00023172"/>
    </source>
</evidence>
<dbReference type="AlphaFoldDB" id="A0A177FBI6"/>
<dbReference type="EMBL" id="LVKK01000023">
    <property type="protein sequence ID" value="OAG41488.1"/>
    <property type="molecule type" value="Genomic_DNA"/>
</dbReference>
<name>A0A177FBI6_9EURO</name>
<keyword evidence="8" id="KW-0378">Hydrolase</keyword>
<feature type="domain" description="ERCC4" evidence="15">
    <location>
        <begin position="341"/>
        <end position="614"/>
    </location>
</feature>
<feature type="region of interest" description="Disordered" evidence="14">
    <location>
        <begin position="472"/>
        <end position="497"/>
    </location>
</feature>
<protein>
    <recommendedName>
        <fullName evidence="15">ERCC4 domain-containing protein</fullName>
    </recommendedName>
</protein>
<dbReference type="RefSeq" id="XP_022513440.1">
    <property type="nucleotide sequence ID" value="XM_022654163.1"/>
</dbReference>
<feature type="region of interest" description="Disordered" evidence="14">
    <location>
        <begin position="266"/>
        <end position="304"/>
    </location>
</feature>
<gene>
    <name evidence="16" type="ORF">AYO21_04190</name>
</gene>
<evidence type="ECO:0000256" key="13">
    <source>
        <dbReference type="ARBA" id="ARBA00023254"/>
    </source>
</evidence>
<dbReference type="OrthoDB" id="343092at2759"/>
<keyword evidence="9" id="KW-0460">Magnesium</keyword>
<evidence type="ECO:0000256" key="7">
    <source>
        <dbReference type="ARBA" id="ARBA00022763"/>
    </source>
</evidence>
<evidence type="ECO:0000256" key="9">
    <source>
        <dbReference type="ARBA" id="ARBA00022842"/>
    </source>
</evidence>
<evidence type="ECO:0000256" key="2">
    <source>
        <dbReference type="ARBA" id="ARBA00004123"/>
    </source>
</evidence>
<keyword evidence="11" id="KW-0234">DNA repair</keyword>
<evidence type="ECO:0000256" key="11">
    <source>
        <dbReference type="ARBA" id="ARBA00023204"/>
    </source>
</evidence>
<feature type="region of interest" description="Disordered" evidence="14">
    <location>
        <begin position="156"/>
        <end position="211"/>
    </location>
</feature>
<keyword evidence="6" id="KW-0255">Endonuclease</keyword>
<dbReference type="FunFam" id="1.10.150.670:FF:000004">
    <property type="entry name" value="Crossover junction endonuclease EME1"/>
    <property type="match status" value="1"/>
</dbReference>
<evidence type="ECO:0000256" key="4">
    <source>
        <dbReference type="ARBA" id="ARBA00022722"/>
    </source>
</evidence>
<proteinExistence type="inferred from homology"/>
<comment type="similarity">
    <text evidence="3">Belongs to the EME1/MMS4 family.</text>
</comment>
<dbReference type="GeneID" id="34599360"/>
<dbReference type="Pfam" id="PF02732">
    <property type="entry name" value="ERCC4"/>
    <property type="match status" value="1"/>
</dbReference>